<dbReference type="PANTHER" id="PTHR32212">
    <property type="entry name" value="CYCLIN-LIKE F-BOX"/>
    <property type="match status" value="1"/>
</dbReference>
<dbReference type="PANTHER" id="PTHR32212:SF267">
    <property type="entry name" value="F-BOX_RNI_FBD-LIKE DOMAIN PROTEIN"/>
    <property type="match status" value="1"/>
</dbReference>
<evidence type="ECO:0000313" key="2">
    <source>
        <dbReference type="RefSeq" id="XP_027368404.1"/>
    </source>
</evidence>
<gene>
    <name evidence="2" type="primary">LOC113874380</name>
</gene>
<dbReference type="SUPFAM" id="SSF52058">
    <property type="entry name" value="L domain-like"/>
    <property type="match status" value="1"/>
</dbReference>
<sequence length="287" mass="32892">MAFMTTKESVQTCVLSKRWKELWKSLPTLTLSNTHFRKNSLFKKFIHKVLLHRDNSSALRNFSIEHKGFVHCRIFGNLIAYAVSHDVEQFKFEAGICCYARNVVFVNSLCPCYTLKYLNLSFRGTKGAIIFPETLDLPELIDCRLKDIAFCSSDSGCAKPFLGCNKLSTLVIDNCTIYDAEICCMFSDKLFNLTVWYNRLTYDPDKQRSTPNLSSFAFVGRLITSNSNHQPFEYNLGLLEDANVEDFCWEISLDIAETLKSWLNRFGTVSSSRHCSQTSKVLCSSFW</sequence>
<protein>
    <submittedName>
        <fullName evidence="2">F-box/FBD/LRR-repeat protein At1g16930-like</fullName>
    </submittedName>
</protein>
<reference evidence="2" key="2">
    <citation type="submission" date="2025-08" db="UniProtKB">
        <authorList>
            <consortium name="RefSeq"/>
        </authorList>
    </citation>
    <scope>IDENTIFICATION</scope>
    <source>
        <tissue evidence="2">Young leaves</tissue>
    </source>
</reference>
<dbReference type="GeneID" id="113874380"/>
<dbReference type="KEGG" id="aprc:113874380"/>
<name>A0A8B8MME6_ABRPR</name>
<dbReference type="Proteomes" id="UP000694853">
    <property type="component" value="Unplaced"/>
</dbReference>
<keyword evidence="1" id="KW-1185">Reference proteome</keyword>
<dbReference type="OrthoDB" id="1848700at2759"/>
<evidence type="ECO:0000313" key="1">
    <source>
        <dbReference type="Proteomes" id="UP000694853"/>
    </source>
</evidence>
<accession>A0A8B8MME6</accession>
<organism evidence="1 2">
    <name type="scientific">Abrus precatorius</name>
    <name type="common">Indian licorice</name>
    <name type="synonym">Glycine abrus</name>
    <dbReference type="NCBI Taxonomy" id="3816"/>
    <lineage>
        <taxon>Eukaryota</taxon>
        <taxon>Viridiplantae</taxon>
        <taxon>Streptophyta</taxon>
        <taxon>Embryophyta</taxon>
        <taxon>Tracheophyta</taxon>
        <taxon>Spermatophyta</taxon>
        <taxon>Magnoliopsida</taxon>
        <taxon>eudicotyledons</taxon>
        <taxon>Gunneridae</taxon>
        <taxon>Pentapetalae</taxon>
        <taxon>rosids</taxon>
        <taxon>fabids</taxon>
        <taxon>Fabales</taxon>
        <taxon>Fabaceae</taxon>
        <taxon>Papilionoideae</taxon>
        <taxon>50 kb inversion clade</taxon>
        <taxon>NPAAA clade</taxon>
        <taxon>indigoferoid/millettioid clade</taxon>
        <taxon>Abreae</taxon>
        <taxon>Abrus</taxon>
    </lineage>
</organism>
<dbReference type="RefSeq" id="XP_027368404.1">
    <property type="nucleotide sequence ID" value="XM_027512603.1"/>
</dbReference>
<dbReference type="AlphaFoldDB" id="A0A8B8MME6"/>
<proteinExistence type="predicted"/>
<reference evidence="1" key="1">
    <citation type="journal article" date="2019" name="Toxins">
        <title>Detection of Abrin-Like and Prepropulchellin-Like Toxin Genes and Transcripts Using Whole Genome Sequencing and Full-Length Transcript Sequencing of Abrus precatorius.</title>
        <authorList>
            <person name="Hovde B.T."/>
            <person name="Daligault H.E."/>
            <person name="Hanschen E.R."/>
            <person name="Kunde Y.A."/>
            <person name="Johnson M.B."/>
            <person name="Starkenburg S.R."/>
            <person name="Johnson S.L."/>
        </authorList>
    </citation>
    <scope>NUCLEOTIDE SEQUENCE [LARGE SCALE GENOMIC DNA]</scope>
</reference>